<organism evidence="1 2">
    <name type="scientific">Sphingobacterium spiritivorum</name>
    <name type="common">Flavobacterium spiritivorum</name>
    <dbReference type="NCBI Taxonomy" id="258"/>
    <lineage>
        <taxon>Bacteria</taxon>
        <taxon>Pseudomonadati</taxon>
        <taxon>Bacteroidota</taxon>
        <taxon>Sphingobacteriia</taxon>
        <taxon>Sphingobacteriales</taxon>
        <taxon>Sphingobacteriaceae</taxon>
        <taxon>Sphingobacterium</taxon>
    </lineage>
</organism>
<dbReference type="AlphaFoldDB" id="A0A380CQP5"/>
<accession>A0A380CQP5</accession>
<protein>
    <submittedName>
        <fullName evidence="1">Uncharacterized protein</fullName>
    </submittedName>
</protein>
<proteinExistence type="predicted"/>
<name>A0A380CQP5_SPHSI</name>
<gene>
    <name evidence="1" type="ORF">NCTC11388_03823</name>
</gene>
<evidence type="ECO:0000313" key="2">
    <source>
        <dbReference type="Proteomes" id="UP000254893"/>
    </source>
</evidence>
<dbReference type="EMBL" id="UGYW01000002">
    <property type="protein sequence ID" value="SUJ25773.1"/>
    <property type="molecule type" value="Genomic_DNA"/>
</dbReference>
<dbReference type="Proteomes" id="UP000254893">
    <property type="component" value="Unassembled WGS sequence"/>
</dbReference>
<sequence>MLNVNIPMNPMPMPDTFNTEEGYFRKVEFVRDQHSRIVGCKVSASGAKELLFEKTTSE</sequence>
<dbReference type="RefSeq" id="WP_181875980.1">
    <property type="nucleotide sequence ID" value="NZ_UGYW01000002.1"/>
</dbReference>
<reference evidence="1 2" key="1">
    <citation type="submission" date="2018-06" db="EMBL/GenBank/DDBJ databases">
        <authorList>
            <consortium name="Pathogen Informatics"/>
            <person name="Doyle S."/>
        </authorList>
    </citation>
    <scope>NUCLEOTIDE SEQUENCE [LARGE SCALE GENOMIC DNA]</scope>
    <source>
        <strain evidence="1 2">NCTC11388</strain>
    </source>
</reference>
<evidence type="ECO:0000313" key="1">
    <source>
        <dbReference type="EMBL" id="SUJ25773.1"/>
    </source>
</evidence>